<dbReference type="Proteomes" id="UP000254841">
    <property type="component" value="Unassembled WGS sequence"/>
</dbReference>
<dbReference type="GO" id="GO:0005886">
    <property type="term" value="C:plasma membrane"/>
    <property type="evidence" value="ECO:0007669"/>
    <property type="project" value="UniProtKB-ARBA"/>
</dbReference>
<dbReference type="Pfam" id="PF00005">
    <property type="entry name" value="ABC_tran"/>
    <property type="match status" value="1"/>
</dbReference>
<evidence type="ECO:0000256" key="10">
    <source>
        <dbReference type="ARBA" id="ARBA00023136"/>
    </source>
</evidence>
<dbReference type="InterPro" id="IPR045865">
    <property type="entry name" value="ACT-like_dom_sf"/>
</dbReference>
<keyword evidence="12" id="KW-0378">Hydrolase</keyword>
<dbReference type="InterPro" id="IPR018449">
    <property type="entry name" value="NIL_domain"/>
</dbReference>
<dbReference type="PROSITE" id="PS00211">
    <property type="entry name" value="ABC_TRANSPORTER_1"/>
    <property type="match status" value="1"/>
</dbReference>
<dbReference type="SMART" id="SM00930">
    <property type="entry name" value="NIL"/>
    <property type="match status" value="1"/>
</dbReference>
<dbReference type="Pfam" id="PF09383">
    <property type="entry name" value="NIL"/>
    <property type="match status" value="1"/>
</dbReference>
<dbReference type="CDD" id="cd03258">
    <property type="entry name" value="ABC_MetN_methionine_transporter"/>
    <property type="match status" value="1"/>
</dbReference>
<dbReference type="PROSITE" id="PS50893">
    <property type="entry name" value="ABC_TRANSPORTER_2"/>
    <property type="match status" value="1"/>
</dbReference>
<dbReference type="PANTHER" id="PTHR43166:SF30">
    <property type="entry name" value="METHIONINE IMPORT ATP-BINDING PROTEIN METN"/>
    <property type="match status" value="1"/>
</dbReference>
<keyword evidence="10" id="KW-0472">Membrane</keyword>
<evidence type="ECO:0000313" key="12">
    <source>
        <dbReference type="EMBL" id="STO97869.1"/>
    </source>
</evidence>
<dbReference type="SMART" id="SM00382">
    <property type="entry name" value="AAA"/>
    <property type="match status" value="1"/>
</dbReference>
<evidence type="ECO:0000256" key="7">
    <source>
        <dbReference type="ARBA" id="ARBA00022840"/>
    </source>
</evidence>
<dbReference type="InterPro" id="IPR003593">
    <property type="entry name" value="AAA+_ATPase"/>
</dbReference>
<feature type="domain" description="ABC transporter" evidence="11">
    <location>
        <begin position="9"/>
        <end position="245"/>
    </location>
</feature>
<protein>
    <recommendedName>
        <fullName evidence="3">Cell division ATP-binding protein FtsE</fullName>
    </recommendedName>
</protein>
<sequence length="339" mass="37653">MHSSTQPVIELCNITKTYPNGFQAIYPLSLSVNRGDIMGIIGYSGAGKSTLIRLINRLEEPTSGEVRINGENILELAESTLQKRRQKIGMIFQHFNLLSSRDVFGNVSFALEIAGWKKEQIKTRVYELLSIVGLREKAHFYPSQLSGGQKQRVAIARALSNHPDILLCDEATSALDTKSTKSILELLRSIQAQLGLTIVLITHQIEVVREICNKMCVMSGGEIVEMGSVETIFSTPKHTITKELLSYLPAVSEQEVLAQSKNAYKISFVGEHINEPLISDVIKRFGVEVNILAGNIEPLSTMKVGHLFVEFGADEAKNQQAIAYLKGKQLLVEHFDDWS</sequence>
<reference evidence="12 13" key="1">
    <citation type="submission" date="2018-06" db="EMBL/GenBank/DDBJ databases">
        <authorList>
            <consortium name="Pathogen Informatics"/>
            <person name="Doyle S."/>
        </authorList>
    </citation>
    <scope>NUCLEOTIDE SEQUENCE [LARGE SCALE GENOMIC DNA]</scope>
    <source>
        <strain evidence="12 13">NCTC12410</strain>
    </source>
</reference>
<evidence type="ECO:0000256" key="8">
    <source>
        <dbReference type="ARBA" id="ARBA00022967"/>
    </source>
</evidence>
<evidence type="ECO:0000256" key="1">
    <source>
        <dbReference type="ARBA" id="ARBA00002579"/>
    </source>
</evidence>
<dbReference type="Gene3D" id="3.30.70.260">
    <property type="match status" value="1"/>
</dbReference>
<comment type="function">
    <text evidence="1">Part of the ABC transporter FtsEX involved in cellular division. Important for assembly or stability of the septal ring.</text>
</comment>
<evidence type="ECO:0000256" key="9">
    <source>
        <dbReference type="ARBA" id="ARBA00022970"/>
    </source>
</evidence>
<comment type="similarity">
    <text evidence="2">Belongs to the ABC transporter superfamily.</text>
</comment>
<organism evidence="12 13">
    <name type="scientific">Helicobacter canis</name>
    <dbReference type="NCBI Taxonomy" id="29419"/>
    <lineage>
        <taxon>Bacteria</taxon>
        <taxon>Pseudomonadati</taxon>
        <taxon>Campylobacterota</taxon>
        <taxon>Epsilonproteobacteria</taxon>
        <taxon>Campylobacterales</taxon>
        <taxon>Helicobacteraceae</taxon>
        <taxon>Helicobacter</taxon>
    </lineage>
</organism>
<dbReference type="GO" id="GO:0016887">
    <property type="term" value="F:ATP hydrolysis activity"/>
    <property type="evidence" value="ECO:0007669"/>
    <property type="project" value="InterPro"/>
</dbReference>
<keyword evidence="7 12" id="KW-0067">ATP-binding</keyword>
<evidence type="ECO:0000256" key="2">
    <source>
        <dbReference type="ARBA" id="ARBA00005417"/>
    </source>
</evidence>
<dbReference type="FunFam" id="3.40.50.300:FF:000056">
    <property type="entry name" value="Cell division ATP-binding protein FtsE"/>
    <property type="match status" value="1"/>
</dbReference>
<name>A0A377J6C6_9HELI</name>
<evidence type="ECO:0000313" key="13">
    <source>
        <dbReference type="Proteomes" id="UP000254841"/>
    </source>
</evidence>
<dbReference type="InterPro" id="IPR050086">
    <property type="entry name" value="MetN_ABC_transporter-like"/>
</dbReference>
<dbReference type="GO" id="GO:0006865">
    <property type="term" value="P:amino acid transport"/>
    <property type="evidence" value="ECO:0007669"/>
    <property type="project" value="UniProtKB-KW"/>
</dbReference>
<evidence type="ECO:0000256" key="6">
    <source>
        <dbReference type="ARBA" id="ARBA00022741"/>
    </source>
</evidence>
<keyword evidence="9" id="KW-0029">Amino-acid transport</keyword>
<dbReference type="PANTHER" id="PTHR43166">
    <property type="entry name" value="AMINO ACID IMPORT ATP-BINDING PROTEIN"/>
    <property type="match status" value="1"/>
</dbReference>
<dbReference type="InterPro" id="IPR017871">
    <property type="entry name" value="ABC_transporter-like_CS"/>
</dbReference>
<evidence type="ECO:0000256" key="4">
    <source>
        <dbReference type="ARBA" id="ARBA00022448"/>
    </source>
</evidence>
<dbReference type="GO" id="GO:0005524">
    <property type="term" value="F:ATP binding"/>
    <property type="evidence" value="ECO:0007669"/>
    <property type="project" value="UniProtKB-KW"/>
</dbReference>
<dbReference type="RefSeq" id="WP_181814260.1">
    <property type="nucleotide sequence ID" value="NZ_UGHV01000001.1"/>
</dbReference>
<dbReference type="InterPro" id="IPR003439">
    <property type="entry name" value="ABC_transporter-like_ATP-bd"/>
</dbReference>
<evidence type="ECO:0000259" key="11">
    <source>
        <dbReference type="PROSITE" id="PS50893"/>
    </source>
</evidence>
<dbReference type="InterPro" id="IPR041701">
    <property type="entry name" value="MetN_ABC"/>
</dbReference>
<dbReference type="SUPFAM" id="SSF55021">
    <property type="entry name" value="ACT-like"/>
    <property type="match status" value="1"/>
</dbReference>
<dbReference type="Gene3D" id="3.40.50.300">
    <property type="entry name" value="P-loop containing nucleotide triphosphate hydrolases"/>
    <property type="match status" value="1"/>
</dbReference>
<evidence type="ECO:0000256" key="3">
    <source>
        <dbReference type="ARBA" id="ARBA00020019"/>
    </source>
</evidence>
<keyword evidence="4" id="KW-0813">Transport</keyword>
<gene>
    <name evidence="12" type="primary">metN</name>
    <name evidence="12" type="ORF">NCTC12410_01710</name>
</gene>
<evidence type="ECO:0000256" key="5">
    <source>
        <dbReference type="ARBA" id="ARBA00022475"/>
    </source>
</evidence>
<accession>A0A377J6C6</accession>
<dbReference type="SUPFAM" id="SSF52540">
    <property type="entry name" value="P-loop containing nucleoside triphosphate hydrolases"/>
    <property type="match status" value="1"/>
</dbReference>
<keyword evidence="8" id="KW-1278">Translocase</keyword>
<proteinExistence type="inferred from homology"/>
<dbReference type="InterPro" id="IPR027417">
    <property type="entry name" value="P-loop_NTPase"/>
</dbReference>
<keyword evidence="6" id="KW-0547">Nucleotide-binding</keyword>
<dbReference type="AlphaFoldDB" id="A0A377J6C6"/>
<keyword evidence="5" id="KW-1003">Cell membrane</keyword>
<dbReference type="EMBL" id="UGHV01000001">
    <property type="protein sequence ID" value="STO97869.1"/>
    <property type="molecule type" value="Genomic_DNA"/>
</dbReference>